<feature type="region of interest" description="Disordered" evidence="16">
    <location>
        <begin position="523"/>
        <end position="641"/>
    </location>
</feature>
<dbReference type="PROSITE" id="PS51698">
    <property type="entry name" value="U_BOX"/>
    <property type="match status" value="1"/>
</dbReference>
<dbReference type="PROSITE" id="PS50089">
    <property type="entry name" value="ZF_RING_2"/>
    <property type="match status" value="1"/>
</dbReference>
<dbReference type="InterPro" id="IPR003613">
    <property type="entry name" value="Ubox_domain"/>
</dbReference>
<evidence type="ECO:0000256" key="7">
    <source>
        <dbReference type="ARBA" id="ARBA00022679"/>
    </source>
</evidence>
<evidence type="ECO:0000259" key="19">
    <source>
        <dbReference type="PROSITE" id="PS51698"/>
    </source>
</evidence>
<evidence type="ECO:0000256" key="10">
    <source>
        <dbReference type="ARBA" id="ARBA00022786"/>
    </source>
</evidence>
<evidence type="ECO:0000256" key="15">
    <source>
        <dbReference type="SAM" id="Coils"/>
    </source>
</evidence>
<organism evidence="20 21">
    <name type="scientific">Verticillium longisporum</name>
    <name type="common">Verticillium dahliae var. longisporum</name>
    <dbReference type="NCBI Taxonomy" id="100787"/>
    <lineage>
        <taxon>Eukaryota</taxon>
        <taxon>Fungi</taxon>
        <taxon>Dikarya</taxon>
        <taxon>Ascomycota</taxon>
        <taxon>Pezizomycotina</taxon>
        <taxon>Sordariomycetes</taxon>
        <taxon>Hypocreomycetidae</taxon>
        <taxon>Glomerellales</taxon>
        <taxon>Plectosphaerellaceae</taxon>
        <taxon>Verticillium</taxon>
    </lineage>
</organism>
<dbReference type="Pfam" id="PF02176">
    <property type="entry name" value="zf-TRAF"/>
    <property type="match status" value="1"/>
</dbReference>
<dbReference type="InterPro" id="IPR045132">
    <property type="entry name" value="UBE4"/>
</dbReference>
<feature type="compositionally biased region" description="Polar residues" evidence="16">
    <location>
        <begin position="551"/>
        <end position="565"/>
    </location>
</feature>
<comment type="subcellular location">
    <subcellularLocation>
        <location evidence="3">Cytoplasm</location>
    </subcellularLocation>
    <subcellularLocation>
        <location evidence="2">Nucleus</location>
    </subcellularLocation>
</comment>
<feature type="zinc finger region" description="TRAF-type" evidence="14">
    <location>
        <begin position="243"/>
        <end position="287"/>
    </location>
</feature>
<evidence type="ECO:0000256" key="14">
    <source>
        <dbReference type="PROSITE-ProRule" id="PRU00207"/>
    </source>
</evidence>
<keyword evidence="12" id="KW-0413">Isomerase</keyword>
<keyword evidence="11 14" id="KW-0862">Zinc</keyword>
<keyword evidence="8 14" id="KW-0479">Metal-binding</keyword>
<dbReference type="GO" id="GO:0005737">
    <property type="term" value="C:cytoplasm"/>
    <property type="evidence" value="ECO:0007669"/>
    <property type="project" value="UniProtKB-SubCell"/>
</dbReference>
<evidence type="ECO:0000256" key="6">
    <source>
        <dbReference type="ARBA" id="ARBA00022490"/>
    </source>
</evidence>
<evidence type="ECO:0000256" key="8">
    <source>
        <dbReference type="ARBA" id="ARBA00022723"/>
    </source>
</evidence>
<dbReference type="Pfam" id="PF10408">
    <property type="entry name" value="Ufd2P_core"/>
    <property type="match status" value="1"/>
</dbReference>
<dbReference type="GO" id="GO:0005634">
    <property type="term" value="C:nucleus"/>
    <property type="evidence" value="ECO:0007669"/>
    <property type="project" value="UniProtKB-SubCell"/>
</dbReference>
<dbReference type="InterPro" id="IPR017907">
    <property type="entry name" value="Znf_RING_CS"/>
</dbReference>
<evidence type="ECO:0000256" key="4">
    <source>
        <dbReference type="ARBA" id="ARBA00004906"/>
    </source>
</evidence>
<dbReference type="Proteomes" id="UP000044602">
    <property type="component" value="Unassembled WGS sequence"/>
</dbReference>
<dbReference type="InterPro" id="IPR013083">
    <property type="entry name" value="Znf_RING/FYVE/PHD"/>
</dbReference>
<feature type="domain" description="TRAF-type" evidence="18">
    <location>
        <begin position="319"/>
        <end position="375"/>
    </location>
</feature>
<keyword evidence="9 14" id="KW-0863">Zinc-finger</keyword>
<gene>
    <name evidence="20" type="ORF">BN1708_003574</name>
</gene>
<comment type="similarity">
    <text evidence="5">Belongs to the ubiquitin conjugation factor E4 family.</text>
</comment>
<keyword evidence="6" id="KW-0963">Cytoplasm</keyword>
<keyword evidence="13" id="KW-0539">Nucleus</keyword>
<evidence type="ECO:0000256" key="11">
    <source>
        <dbReference type="ARBA" id="ARBA00022833"/>
    </source>
</evidence>
<dbReference type="InterPro" id="IPR001841">
    <property type="entry name" value="Znf_RING"/>
</dbReference>
<keyword evidence="12" id="KW-0697">Rotamase</keyword>
<keyword evidence="15" id="KW-0175">Coiled coil</keyword>
<feature type="region of interest" description="Disordered" evidence="16">
    <location>
        <begin position="30"/>
        <end position="53"/>
    </location>
</feature>
<dbReference type="PROSITE" id="PS00518">
    <property type="entry name" value="ZF_RING_1"/>
    <property type="match status" value="1"/>
</dbReference>
<dbReference type="FunFam" id="3.30.40.10:FF:000055">
    <property type="entry name" value="Ubiquitin conjugation factor e4 a"/>
    <property type="match status" value="1"/>
</dbReference>
<dbReference type="PROSITE" id="PS50145">
    <property type="entry name" value="ZF_TRAF"/>
    <property type="match status" value="2"/>
</dbReference>
<evidence type="ECO:0000313" key="20">
    <source>
        <dbReference type="EMBL" id="CRK22635.1"/>
    </source>
</evidence>
<keyword evidence="10" id="KW-0833">Ubl conjugation pathway</keyword>
<keyword evidence="7" id="KW-0808">Transferase</keyword>
<evidence type="ECO:0000259" key="17">
    <source>
        <dbReference type="PROSITE" id="PS50089"/>
    </source>
</evidence>
<feature type="coiled-coil region" evidence="15">
    <location>
        <begin position="386"/>
        <end position="423"/>
    </location>
</feature>
<dbReference type="SMART" id="SM00184">
    <property type="entry name" value="RING"/>
    <property type="match status" value="1"/>
</dbReference>
<dbReference type="Pfam" id="PF04564">
    <property type="entry name" value="U-box"/>
    <property type="match status" value="1"/>
</dbReference>
<dbReference type="PANTHER" id="PTHR13931:SF2">
    <property type="entry name" value="UBIQUITIN CONJUGATION FACTOR E4 B"/>
    <property type="match status" value="1"/>
</dbReference>
<dbReference type="InterPro" id="IPR019474">
    <property type="entry name" value="Ub_conjug_fac_E4_core"/>
</dbReference>
<dbReference type="GO" id="GO:0006511">
    <property type="term" value="P:ubiquitin-dependent protein catabolic process"/>
    <property type="evidence" value="ECO:0007669"/>
    <property type="project" value="InterPro"/>
</dbReference>
<evidence type="ECO:0000256" key="5">
    <source>
        <dbReference type="ARBA" id="ARBA00007434"/>
    </source>
</evidence>
<accession>A0A0G4LLQ9</accession>
<evidence type="ECO:0000313" key="21">
    <source>
        <dbReference type="Proteomes" id="UP000044602"/>
    </source>
</evidence>
<dbReference type="GO" id="GO:0000151">
    <property type="term" value="C:ubiquitin ligase complex"/>
    <property type="evidence" value="ECO:0007669"/>
    <property type="project" value="InterPro"/>
</dbReference>
<dbReference type="UniPathway" id="UPA00143"/>
<evidence type="ECO:0000256" key="2">
    <source>
        <dbReference type="ARBA" id="ARBA00004123"/>
    </source>
</evidence>
<keyword evidence="21" id="KW-1185">Reference proteome</keyword>
<dbReference type="GO" id="GO:0008270">
    <property type="term" value="F:zinc ion binding"/>
    <property type="evidence" value="ECO:0007669"/>
    <property type="project" value="UniProtKB-KW"/>
</dbReference>
<proteinExistence type="inferred from homology"/>
<evidence type="ECO:0000259" key="18">
    <source>
        <dbReference type="PROSITE" id="PS50145"/>
    </source>
</evidence>
<feature type="domain" description="U-box" evidence="19">
    <location>
        <begin position="1503"/>
        <end position="1576"/>
    </location>
</feature>
<dbReference type="InterPro" id="IPR018957">
    <property type="entry name" value="Znf_C3HC4_RING-type"/>
</dbReference>
<feature type="zinc finger region" description="TRAF-type" evidence="14">
    <location>
        <begin position="319"/>
        <end position="375"/>
    </location>
</feature>
<evidence type="ECO:0008006" key="22">
    <source>
        <dbReference type="Google" id="ProtNLM"/>
    </source>
</evidence>
<feature type="domain" description="TRAF-type" evidence="18">
    <location>
        <begin position="243"/>
        <end position="287"/>
    </location>
</feature>
<comment type="pathway">
    <text evidence="4">Protein modification; protein ubiquitination.</text>
</comment>
<feature type="domain" description="RING-type" evidence="17">
    <location>
        <begin position="181"/>
        <end position="219"/>
    </location>
</feature>
<sequence>MPPSQTNSAPEDYGLHFDTARRIANTVAEATRSDRDTIPLTPTTGTGAGAGTPFNLGLPTSTRSANESVHRLSLRSLRRLARQSAAEAPGAAAPVRHPHMSDPHTFPDLGGPEGHGDAAFDGPNLRDISMPLTHPPNRWPVENLLEFEYTRHAGISPETALELVDFSALVYPEAVDDNLTCPICKAPFVTPVTTTCDHTFCNACLKQACEASHTCPVDRRTFRVKHVAPASRLIRNLLDNLIVECPNTERGCTEQVKREDVLVHVHDKCEYTMMPCPDPGCDKRLPRWLLYQNESTCLHEEVACEHCEGLVERAVLHEHLSKACTRNTKACIFCDEMVPMPAMNQHVLDECLEFAAPCKYTDFGCRQTAKRQQLRTHHESCPYQVCDVIGQTLKRQEAEMKRLQRENDRRDKQIEELQRQFQEQQSGSSLDIMRLSPYSRKIGTAEEAVMGVYEDVERRIETVKKDLTDLEGRQTVMVLNEVMPIKNEITEIRSNLGILKMHVAWLMNKSREEVERSRLANRTMGGASAAGSGGSSNTGGSNASPKPSEESGPSTKPEGSSTTPSAPTPEQRASPAAQASEKRKINVTPTPADKPPVSSSQSSTIPDRSHKRAAAKIDDRPQATQPATKKPNMAPEESIDDYTHRTVSSLFRITLNPSQTDDGHGHQTTFLPGVASELAEVGAPAKFTVAVLDTTLLEAATAQPHATPLLRYLLPCWKRVSRTLALLKDGEKQKREVLEEAKRLCMSYCLFALTIPDLFGRPQPDDLATFLLRSQEHEDSISIDFTKDVISRFPEDEQYPAVFADAMAAISVKLSDMSMESDYRPYLNALSFYAKFPPLLRAVSEHETFLSATTGPEVERKTILGPFFRLSPLQSEVSLTYFPNPRSLDKGRAAQSQDALRAILRVYQDELFAIANAFIRSDFDTRNRMLDWCALGVNTNHKRRAIQVDPREVSSDGFMVNLTVILDRFCSPFMDTTFSKVDRIEVDYFRRNPRVSIKDETKINADQAASDAFYANADSKSSNFISEVFFLALAAHHYGSGATNSKLKSLDRDIKFYEKHITAMEAERYKLANNPARLAMFEVSLKRHTDVLEKAIASKNAIEGVFLDDKMQELSLRFMKYVAVWMLRLASQSAYTPEKDLALPLPSPQPEAFACLPEYALQDVVDNFKFVYRYLPQIMPSAVGSEMIALCIAFLQSSEFIKNPYLKSSLVTLLFSGTWPFSHFKKGVLGDQLYGSKFANKHLLRALMKFYIEAESTGAHTQFYDKFNIRYEIFQVIKCVWGNDVYREQLARESKVNRQFFVQFVNLLLNDATYVLDEALTKFPKIHQLQADVEQNPGMTPEDREKKLEELQTLEGQAGSYMQLANETLAMMKLFTSALADAFTMPEIVQRLASMLNYNLETLAGPKMGQLKVNDPSKYHFQPRVLLSDFVDIYLNLANSQAFIDAVAADGRSYKPETFDKAGFILMKRHMKDDVELRRFDALKNSFKESKAIADQAELDLGEIPADFEDPILGDLMKDPVILPSQHVVDRSTIMQHLLSDPKDPFTRQPMTIEDVVPDQALRERIEAWKAEKIEAAKAKVLGDSMDTTEG</sequence>
<dbReference type="PANTHER" id="PTHR13931">
    <property type="entry name" value="UBIQUITINATION FACTOR E4"/>
    <property type="match status" value="1"/>
</dbReference>
<dbReference type="Gene3D" id="3.30.40.10">
    <property type="entry name" value="Zinc/RING finger domain, C3HC4 (zinc finger)"/>
    <property type="match status" value="3"/>
</dbReference>
<comment type="catalytic activity">
    <reaction evidence="1">
        <text>S-ubiquitinyl-[E2 ubiquitin-conjugating enzyme]-L-cysteine + [acceptor protein]-L-lysine = [E2 ubiquitin-conjugating enzyme]-L-cysteine + N(6)-ubiquitinyl-[acceptor protein]-L-lysine.</text>
        <dbReference type="EC" id="2.3.2.27"/>
    </reaction>
</comment>
<dbReference type="SUPFAM" id="SSF57850">
    <property type="entry name" value="RING/U-box"/>
    <property type="match status" value="2"/>
</dbReference>
<dbReference type="GO" id="GO:0000209">
    <property type="term" value="P:protein polyubiquitination"/>
    <property type="evidence" value="ECO:0007669"/>
    <property type="project" value="TreeGrafter"/>
</dbReference>
<name>A0A0G4LLQ9_VERLO</name>
<dbReference type="EMBL" id="CVQH01014446">
    <property type="protein sequence ID" value="CRK22635.1"/>
    <property type="molecule type" value="Genomic_DNA"/>
</dbReference>
<evidence type="ECO:0000256" key="16">
    <source>
        <dbReference type="SAM" id="MobiDB-lite"/>
    </source>
</evidence>
<reference evidence="20 21" key="1">
    <citation type="submission" date="2015-05" db="EMBL/GenBank/DDBJ databases">
        <authorList>
            <person name="Wang D.B."/>
            <person name="Wang M."/>
        </authorList>
    </citation>
    <scope>NUCLEOTIDE SEQUENCE [LARGE SCALE GENOMIC DNA]</scope>
    <source>
        <strain evidence="20">VL1</strain>
    </source>
</reference>
<dbReference type="STRING" id="100787.A0A0G4LLQ9"/>
<evidence type="ECO:0000256" key="12">
    <source>
        <dbReference type="ARBA" id="ARBA00023110"/>
    </source>
</evidence>
<dbReference type="GO" id="GO:0034450">
    <property type="term" value="F:ubiquitin-ubiquitin ligase activity"/>
    <property type="evidence" value="ECO:0007669"/>
    <property type="project" value="InterPro"/>
</dbReference>
<dbReference type="SUPFAM" id="SSF49599">
    <property type="entry name" value="TRAF domain-like"/>
    <property type="match status" value="1"/>
</dbReference>
<protein>
    <recommendedName>
        <fullName evidence="22">RING-type E3 ubiquitin transferase</fullName>
    </recommendedName>
</protein>
<dbReference type="GO" id="GO:0036503">
    <property type="term" value="P:ERAD pathway"/>
    <property type="evidence" value="ECO:0007669"/>
    <property type="project" value="InterPro"/>
</dbReference>
<evidence type="ECO:0000256" key="3">
    <source>
        <dbReference type="ARBA" id="ARBA00004496"/>
    </source>
</evidence>
<dbReference type="SMART" id="SM00504">
    <property type="entry name" value="Ubox"/>
    <property type="match status" value="1"/>
</dbReference>
<evidence type="ECO:0000256" key="1">
    <source>
        <dbReference type="ARBA" id="ARBA00000900"/>
    </source>
</evidence>
<evidence type="ECO:0000256" key="9">
    <source>
        <dbReference type="ARBA" id="ARBA00022771"/>
    </source>
</evidence>
<evidence type="ECO:0000256" key="13">
    <source>
        <dbReference type="ARBA" id="ARBA00023242"/>
    </source>
</evidence>
<feature type="compositionally biased region" description="Polar residues" evidence="16">
    <location>
        <begin position="597"/>
        <end position="606"/>
    </location>
</feature>
<dbReference type="InterPro" id="IPR001293">
    <property type="entry name" value="Znf_TRAF"/>
</dbReference>
<dbReference type="Pfam" id="PF00097">
    <property type="entry name" value="zf-C3HC4"/>
    <property type="match status" value="1"/>
</dbReference>
<dbReference type="GO" id="GO:0003755">
    <property type="term" value="F:peptidyl-prolyl cis-trans isomerase activity"/>
    <property type="evidence" value="ECO:0007669"/>
    <property type="project" value="UniProtKB-KW"/>
</dbReference>